<dbReference type="EnsemblProtists" id="EKX37183">
    <property type="protein sequence ID" value="EKX37183"/>
    <property type="gene ID" value="GUITHDRAFT_165528"/>
</dbReference>
<dbReference type="EMBL" id="JH993062">
    <property type="protein sequence ID" value="EKX37183.1"/>
    <property type="molecule type" value="Genomic_DNA"/>
</dbReference>
<evidence type="ECO:0000313" key="6">
    <source>
        <dbReference type="EnsemblProtists" id="EKX37183"/>
    </source>
</evidence>
<dbReference type="HOGENOM" id="CLU_1096013_0_0_1"/>
<dbReference type="PANTHER" id="PTHR45961">
    <property type="entry name" value="IP21249P"/>
    <property type="match status" value="1"/>
</dbReference>
<feature type="domain" description="Tyrosine-protein phosphatase" evidence="4">
    <location>
        <begin position="87"/>
        <end position="226"/>
    </location>
</feature>
<keyword evidence="2" id="KW-0378">Hydrolase</keyword>
<dbReference type="GeneID" id="17293978"/>
<evidence type="ECO:0000313" key="5">
    <source>
        <dbReference type="EMBL" id="EKX37183.1"/>
    </source>
</evidence>
<dbReference type="GO" id="GO:0004721">
    <property type="term" value="F:phosphoprotein phosphatase activity"/>
    <property type="evidence" value="ECO:0007669"/>
    <property type="project" value="UniProtKB-KW"/>
</dbReference>
<dbReference type="RefSeq" id="XP_005824163.1">
    <property type="nucleotide sequence ID" value="XM_005824106.1"/>
</dbReference>
<evidence type="ECO:0000256" key="2">
    <source>
        <dbReference type="ARBA" id="ARBA00022801"/>
    </source>
</evidence>
<organism evidence="5">
    <name type="scientific">Guillardia theta (strain CCMP2712)</name>
    <name type="common">Cryptophyte</name>
    <dbReference type="NCBI Taxonomy" id="905079"/>
    <lineage>
        <taxon>Eukaryota</taxon>
        <taxon>Cryptophyceae</taxon>
        <taxon>Pyrenomonadales</taxon>
        <taxon>Geminigeraceae</taxon>
        <taxon>Guillardia</taxon>
    </lineage>
</organism>
<dbReference type="CDD" id="cd14498">
    <property type="entry name" value="DSP"/>
    <property type="match status" value="1"/>
</dbReference>
<dbReference type="SMART" id="SM00195">
    <property type="entry name" value="DSPc"/>
    <property type="match status" value="1"/>
</dbReference>
<keyword evidence="3" id="KW-0904">Protein phosphatase</keyword>
<dbReference type="KEGG" id="gtt:GUITHDRAFT_165528"/>
<proteinExistence type="inferred from homology"/>
<evidence type="ECO:0000259" key="4">
    <source>
        <dbReference type="SMART" id="SM00195"/>
    </source>
</evidence>
<evidence type="ECO:0000256" key="1">
    <source>
        <dbReference type="ARBA" id="ARBA00008601"/>
    </source>
</evidence>
<gene>
    <name evidence="5" type="ORF">GUITHDRAFT_165528</name>
</gene>
<dbReference type="Proteomes" id="UP000011087">
    <property type="component" value="Unassembled WGS sequence"/>
</dbReference>
<dbReference type="InterPro" id="IPR020422">
    <property type="entry name" value="TYR_PHOSPHATASE_DUAL_dom"/>
</dbReference>
<name>L1ILP0_GUITC</name>
<dbReference type="InterPro" id="IPR052103">
    <property type="entry name" value="Dual_spec_Phospatases"/>
</dbReference>
<evidence type="ECO:0000313" key="7">
    <source>
        <dbReference type="Proteomes" id="UP000011087"/>
    </source>
</evidence>
<reference evidence="7" key="2">
    <citation type="submission" date="2012-11" db="EMBL/GenBank/DDBJ databases">
        <authorList>
            <person name="Kuo A."/>
            <person name="Curtis B.A."/>
            <person name="Tanifuji G."/>
            <person name="Burki F."/>
            <person name="Gruber A."/>
            <person name="Irimia M."/>
            <person name="Maruyama S."/>
            <person name="Arias M.C."/>
            <person name="Ball S.G."/>
            <person name="Gile G.H."/>
            <person name="Hirakawa Y."/>
            <person name="Hopkins J.F."/>
            <person name="Rensing S.A."/>
            <person name="Schmutz J."/>
            <person name="Symeonidi A."/>
            <person name="Elias M."/>
            <person name="Eveleigh R.J."/>
            <person name="Herman E.K."/>
            <person name="Klute M.J."/>
            <person name="Nakayama T."/>
            <person name="Obornik M."/>
            <person name="Reyes-Prieto A."/>
            <person name="Armbrust E.V."/>
            <person name="Aves S.J."/>
            <person name="Beiko R.G."/>
            <person name="Coutinho P."/>
            <person name="Dacks J.B."/>
            <person name="Durnford D.G."/>
            <person name="Fast N.M."/>
            <person name="Green B.R."/>
            <person name="Grisdale C."/>
            <person name="Hempe F."/>
            <person name="Henrissat B."/>
            <person name="Hoppner M.P."/>
            <person name="Ishida K.-I."/>
            <person name="Kim E."/>
            <person name="Koreny L."/>
            <person name="Kroth P.G."/>
            <person name="Liu Y."/>
            <person name="Malik S.-B."/>
            <person name="Maier U.G."/>
            <person name="McRose D."/>
            <person name="Mock T."/>
            <person name="Neilson J.A."/>
            <person name="Onodera N.T."/>
            <person name="Poole A.M."/>
            <person name="Pritham E.J."/>
            <person name="Richards T.A."/>
            <person name="Rocap G."/>
            <person name="Roy S.W."/>
            <person name="Sarai C."/>
            <person name="Schaack S."/>
            <person name="Shirato S."/>
            <person name="Slamovits C.H."/>
            <person name="Spencer D.F."/>
            <person name="Suzuki S."/>
            <person name="Worden A.Z."/>
            <person name="Zauner S."/>
            <person name="Barry K."/>
            <person name="Bell C."/>
            <person name="Bharti A.K."/>
            <person name="Crow J.A."/>
            <person name="Grimwood J."/>
            <person name="Kramer R."/>
            <person name="Lindquist E."/>
            <person name="Lucas S."/>
            <person name="Salamov A."/>
            <person name="McFadden G.I."/>
            <person name="Lane C.E."/>
            <person name="Keeling P.J."/>
            <person name="Gray M.W."/>
            <person name="Grigoriev I.V."/>
            <person name="Archibald J.M."/>
        </authorList>
    </citation>
    <scope>NUCLEOTIDE SEQUENCE</scope>
    <source>
        <strain evidence="7">CCMP2712</strain>
    </source>
</reference>
<sequence length="254" mass="28792">MMPVRERMERLARDDDWVGGKEWVAVTESKKESSPREAARRDVKSAEERELIPIIETLRVKPEIPDGICPPEYYTSNPARAKKQSSIVVEILPFLFIGDLSIARDVNVLTGLGIDCILNCCSENFELGSHGLRRCRQCPLDDPDTSLSLQREKAMDSISHARKSGEKVLLVCKETTGSLHVAICIMYLLWECRLSLHQAIALVQFTVDSIRIPRRLCSYLIHYEAVLHGRNSMMLQDGYIVEKFETGAVEFEVL</sequence>
<dbReference type="Gene3D" id="3.90.190.10">
    <property type="entry name" value="Protein tyrosine phosphatase superfamily"/>
    <property type="match status" value="1"/>
</dbReference>
<dbReference type="AlphaFoldDB" id="L1ILP0"/>
<dbReference type="PaxDb" id="55529-EKX37183"/>
<comment type="similarity">
    <text evidence="1">Belongs to the protein-tyrosine phosphatase family. Non-receptor class dual specificity subfamily.</text>
</comment>
<keyword evidence="7" id="KW-1185">Reference proteome</keyword>
<reference evidence="6" key="3">
    <citation type="submission" date="2016-03" db="UniProtKB">
        <authorList>
            <consortium name="EnsemblProtists"/>
        </authorList>
    </citation>
    <scope>IDENTIFICATION</scope>
</reference>
<reference evidence="5 7" key="1">
    <citation type="journal article" date="2012" name="Nature">
        <title>Algal genomes reveal evolutionary mosaicism and the fate of nucleomorphs.</title>
        <authorList>
            <consortium name="DOE Joint Genome Institute"/>
            <person name="Curtis B.A."/>
            <person name="Tanifuji G."/>
            <person name="Burki F."/>
            <person name="Gruber A."/>
            <person name="Irimia M."/>
            <person name="Maruyama S."/>
            <person name="Arias M.C."/>
            <person name="Ball S.G."/>
            <person name="Gile G.H."/>
            <person name="Hirakawa Y."/>
            <person name="Hopkins J.F."/>
            <person name="Kuo A."/>
            <person name="Rensing S.A."/>
            <person name="Schmutz J."/>
            <person name="Symeonidi A."/>
            <person name="Elias M."/>
            <person name="Eveleigh R.J."/>
            <person name="Herman E.K."/>
            <person name="Klute M.J."/>
            <person name="Nakayama T."/>
            <person name="Obornik M."/>
            <person name="Reyes-Prieto A."/>
            <person name="Armbrust E.V."/>
            <person name="Aves S.J."/>
            <person name="Beiko R.G."/>
            <person name="Coutinho P."/>
            <person name="Dacks J.B."/>
            <person name="Durnford D.G."/>
            <person name="Fast N.M."/>
            <person name="Green B.R."/>
            <person name="Grisdale C.J."/>
            <person name="Hempel F."/>
            <person name="Henrissat B."/>
            <person name="Hoppner M.P."/>
            <person name="Ishida K."/>
            <person name="Kim E."/>
            <person name="Koreny L."/>
            <person name="Kroth P.G."/>
            <person name="Liu Y."/>
            <person name="Malik S.B."/>
            <person name="Maier U.G."/>
            <person name="McRose D."/>
            <person name="Mock T."/>
            <person name="Neilson J.A."/>
            <person name="Onodera N.T."/>
            <person name="Poole A.M."/>
            <person name="Pritham E.J."/>
            <person name="Richards T.A."/>
            <person name="Rocap G."/>
            <person name="Roy S.W."/>
            <person name="Sarai C."/>
            <person name="Schaack S."/>
            <person name="Shirato S."/>
            <person name="Slamovits C.H."/>
            <person name="Spencer D.F."/>
            <person name="Suzuki S."/>
            <person name="Worden A.Z."/>
            <person name="Zauner S."/>
            <person name="Barry K."/>
            <person name="Bell C."/>
            <person name="Bharti A.K."/>
            <person name="Crow J.A."/>
            <person name="Grimwood J."/>
            <person name="Kramer R."/>
            <person name="Lindquist E."/>
            <person name="Lucas S."/>
            <person name="Salamov A."/>
            <person name="McFadden G.I."/>
            <person name="Lane C.E."/>
            <person name="Keeling P.J."/>
            <person name="Gray M.W."/>
            <person name="Grigoriev I.V."/>
            <person name="Archibald J.M."/>
        </authorList>
    </citation>
    <scope>NUCLEOTIDE SEQUENCE</scope>
    <source>
        <strain evidence="5 7">CCMP2712</strain>
    </source>
</reference>
<protein>
    <recommendedName>
        <fullName evidence="4">Tyrosine-protein phosphatase domain-containing protein</fullName>
    </recommendedName>
</protein>
<dbReference type="PANTHER" id="PTHR45961:SF6">
    <property type="entry name" value="IP21249P"/>
    <property type="match status" value="1"/>
</dbReference>
<dbReference type="InterPro" id="IPR029021">
    <property type="entry name" value="Prot-tyrosine_phosphatase-like"/>
</dbReference>
<dbReference type="SUPFAM" id="SSF52799">
    <property type="entry name" value="(Phosphotyrosine protein) phosphatases II"/>
    <property type="match status" value="1"/>
</dbReference>
<accession>L1ILP0</accession>
<evidence type="ECO:0000256" key="3">
    <source>
        <dbReference type="ARBA" id="ARBA00022912"/>
    </source>
</evidence>
<dbReference type="STRING" id="905079.L1ILP0"/>